<evidence type="ECO:0000313" key="2">
    <source>
        <dbReference type="EMBL" id="PSB38344.1"/>
    </source>
</evidence>
<reference evidence="2 3" key="2">
    <citation type="submission" date="2018-03" db="EMBL/GenBank/DDBJ databases">
        <title>The ancient ancestry and fast evolution of plastids.</title>
        <authorList>
            <person name="Moore K.R."/>
            <person name="Magnabosco C."/>
            <person name="Momper L."/>
            <person name="Gold D.A."/>
            <person name="Bosak T."/>
            <person name="Fournier G.P."/>
        </authorList>
    </citation>
    <scope>NUCLEOTIDE SEQUENCE [LARGE SCALE GENOMIC DNA]</scope>
    <source>
        <strain evidence="2 3">CCALA 015</strain>
    </source>
</reference>
<dbReference type="PROSITE" id="PS51257">
    <property type="entry name" value="PROKAR_LIPOPROTEIN"/>
    <property type="match status" value="1"/>
</dbReference>
<dbReference type="EMBL" id="PVWP01000003">
    <property type="protein sequence ID" value="PSB38344.1"/>
    <property type="molecule type" value="Genomic_DNA"/>
</dbReference>
<evidence type="ECO:0000313" key="3">
    <source>
        <dbReference type="Proteomes" id="UP000238218"/>
    </source>
</evidence>
<dbReference type="Proteomes" id="UP000238218">
    <property type="component" value="Unassembled WGS sequence"/>
</dbReference>
<name>A0ABX5FBY2_9CHRO</name>
<organism evidence="2 3">
    <name type="scientific">Aphanothece cf. minutissima CCALA 015</name>
    <dbReference type="NCBI Taxonomy" id="2107695"/>
    <lineage>
        <taxon>Bacteria</taxon>
        <taxon>Bacillati</taxon>
        <taxon>Cyanobacteriota</taxon>
        <taxon>Cyanophyceae</taxon>
        <taxon>Oscillatoriophycideae</taxon>
        <taxon>Chroococcales</taxon>
        <taxon>Aphanothecaceae</taxon>
        <taxon>Aphanothece</taxon>
    </lineage>
</organism>
<feature type="region of interest" description="Disordered" evidence="1">
    <location>
        <begin position="208"/>
        <end position="254"/>
    </location>
</feature>
<sequence length="276" mass="28043">MVRFPGFGALGLRRFRPSVHLYPPLVLLSCLIASTAAPAVGSYGHDALAELEDLRELLVPGFGREPEIRIGVGGIGLGNPVTGLVVPPFLLGSPSGSGSIIDGFVVPSGFFLARSGDVPGRGGFRLTNPLAFRWTGTATTAPLQLTWQAGTLFDNVFDGSTGAFVPFRIVPAGSPSIEPVLALVAEPADGTDGSGDGDGVFETALLAPAPESPAGDQPGGGPGELPGDGGDGPTGQPGGEGEAPDPASVPGPLPVAGVALAWRCSRRLRQRLRQGR</sequence>
<gene>
    <name evidence="2" type="ORF">C7B81_06505</name>
</gene>
<proteinExistence type="predicted"/>
<evidence type="ECO:0000256" key="1">
    <source>
        <dbReference type="SAM" id="MobiDB-lite"/>
    </source>
</evidence>
<keyword evidence="3" id="KW-1185">Reference proteome</keyword>
<feature type="compositionally biased region" description="Gly residues" evidence="1">
    <location>
        <begin position="217"/>
        <end position="241"/>
    </location>
</feature>
<comment type="caution">
    <text evidence="2">The sequence shown here is derived from an EMBL/GenBank/DDBJ whole genome shotgun (WGS) entry which is preliminary data.</text>
</comment>
<dbReference type="RefSeq" id="WP_106220459.1">
    <property type="nucleotide sequence ID" value="NZ_PVWP01000003.1"/>
</dbReference>
<evidence type="ECO:0008006" key="4">
    <source>
        <dbReference type="Google" id="ProtNLM"/>
    </source>
</evidence>
<reference evidence="2 3" key="1">
    <citation type="submission" date="2018-02" db="EMBL/GenBank/DDBJ databases">
        <authorList>
            <person name="Moore K."/>
            <person name="Momper L."/>
        </authorList>
    </citation>
    <scope>NUCLEOTIDE SEQUENCE [LARGE SCALE GENOMIC DNA]</scope>
    <source>
        <strain evidence="2 3">CCALA 015</strain>
    </source>
</reference>
<accession>A0ABX5FBY2</accession>
<protein>
    <recommendedName>
        <fullName evidence="4">PEP-CTERM sorting domain-containing protein</fullName>
    </recommendedName>
</protein>